<feature type="transmembrane region" description="Helical" evidence="2">
    <location>
        <begin position="16"/>
        <end position="36"/>
    </location>
</feature>
<proteinExistence type="predicted"/>
<keyword evidence="2" id="KW-1133">Transmembrane helix</keyword>
<evidence type="ECO:0000256" key="1">
    <source>
        <dbReference type="SAM" id="Coils"/>
    </source>
</evidence>
<keyword evidence="2" id="KW-0812">Transmembrane</keyword>
<gene>
    <name evidence="3" type="ORF">CJ229_003075</name>
</gene>
<evidence type="ECO:0000313" key="4">
    <source>
        <dbReference type="Proteomes" id="UP000243626"/>
    </source>
</evidence>
<organism evidence="3 4">
    <name type="scientific">Nosocomiicoccus massiliensis</name>
    <dbReference type="NCBI Taxonomy" id="1232430"/>
    <lineage>
        <taxon>Bacteria</taxon>
        <taxon>Bacillati</taxon>
        <taxon>Bacillota</taxon>
        <taxon>Bacilli</taxon>
        <taxon>Bacillales</taxon>
        <taxon>Staphylococcaceae</taxon>
        <taxon>Nosocomiicoccus</taxon>
    </lineage>
</organism>
<dbReference type="AlphaFoldDB" id="A0AAF1BS94"/>
<dbReference type="EMBL" id="CP136964">
    <property type="protein sequence ID" value="WOS96743.1"/>
    <property type="molecule type" value="Genomic_DNA"/>
</dbReference>
<dbReference type="Proteomes" id="UP000243626">
    <property type="component" value="Chromosome"/>
</dbReference>
<sequence length="246" mass="29361">MNAGVNTSEAVTSGGFSQWFIIVLVIINIVISLYQFREMSKIRKREIEDTNTRHKEMLEQQRQQFAEQLKQLNEQHTRELEVKVIVESQKERIEDIRQLTSDYLLKISELKKVVYNNLLHRIQDEEDYKNNLQSLSGNYHDLTYPVLEAKNLLEFRLSEIENTDHLIKYTNDLYHKTKMTPIKIYECDTFSPPNGQFPLEYTGEFTRKKYDEEQNDARQKLFDESAKYLKNQWTSLYNKIDKLSDF</sequence>
<protein>
    <submittedName>
        <fullName evidence="3">Uncharacterized protein</fullName>
    </submittedName>
</protein>
<name>A0AAF1BS94_9STAP</name>
<keyword evidence="1" id="KW-0175">Coiled coil</keyword>
<accession>A0AAF1BS94</accession>
<dbReference type="RefSeq" id="WP_102167399.1">
    <property type="nucleotide sequence ID" value="NZ_CP136964.1"/>
</dbReference>
<feature type="coiled-coil region" evidence="1">
    <location>
        <begin position="44"/>
        <end position="78"/>
    </location>
</feature>
<evidence type="ECO:0000256" key="2">
    <source>
        <dbReference type="SAM" id="Phobius"/>
    </source>
</evidence>
<reference evidence="3 4" key="2">
    <citation type="submission" date="2023-10" db="EMBL/GenBank/DDBJ databases">
        <authorList>
            <person name="Choi B."/>
        </authorList>
    </citation>
    <scope>NUCLEOTIDE SEQUENCE [LARGE SCALE GENOMIC DNA]</scope>
    <source>
        <strain evidence="3 4">UMB0959</strain>
    </source>
</reference>
<dbReference type="KEGG" id="nmy:CJ229_003075"/>
<keyword evidence="2" id="KW-0472">Membrane</keyword>
<reference evidence="4" key="1">
    <citation type="submission" date="2017-09" db="EMBL/GenBank/DDBJ databases">
        <title>Bacterial strain isolated from the female urinary microbiota.</title>
        <authorList>
            <person name="Thomas-White K."/>
            <person name="Kumar N."/>
            <person name="Forster S."/>
            <person name="Putonti C."/>
            <person name="Lawley T."/>
            <person name="Wolfe A.J."/>
        </authorList>
    </citation>
    <scope>NUCLEOTIDE SEQUENCE [LARGE SCALE GENOMIC DNA]</scope>
    <source>
        <strain evidence="4">UMB0959</strain>
    </source>
</reference>
<evidence type="ECO:0000313" key="3">
    <source>
        <dbReference type="EMBL" id="WOS96743.1"/>
    </source>
</evidence>
<keyword evidence="4" id="KW-1185">Reference proteome</keyword>